<dbReference type="InterPro" id="IPR027873">
    <property type="entry name" value="PAXX"/>
</dbReference>
<dbReference type="GO" id="GO:0005634">
    <property type="term" value="C:nucleus"/>
    <property type="evidence" value="ECO:0007669"/>
    <property type="project" value="TreeGrafter"/>
</dbReference>
<protein>
    <submittedName>
        <fullName evidence="2">PAXX non-homologous end joining factor</fullName>
    </submittedName>
</protein>
<dbReference type="GO" id="GO:0006303">
    <property type="term" value="P:double-strand break repair via nonhomologous end joining"/>
    <property type="evidence" value="ECO:0007669"/>
    <property type="project" value="InterPro"/>
</dbReference>
<evidence type="ECO:0000313" key="2">
    <source>
        <dbReference type="Ensembl" id="ENSPFOP00000026378.1"/>
    </source>
</evidence>
<dbReference type="EMBL" id="AYCK01020647">
    <property type="status" value="NOT_ANNOTATED_CDS"/>
    <property type="molecule type" value="Genomic_DNA"/>
</dbReference>
<dbReference type="PANTHER" id="PTHR28586">
    <property type="entry name" value="PROTEIN PAXX"/>
    <property type="match status" value="1"/>
</dbReference>
<evidence type="ECO:0000313" key="3">
    <source>
        <dbReference type="Proteomes" id="UP000028760"/>
    </source>
</evidence>
<reference evidence="2" key="3">
    <citation type="submission" date="2025-09" db="UniProtKB">
        <authorList>
            <consortium name="Ensembl"/>
        </authorList>
    </citation>
    <scope>IDENTIFICATION</scope>
</reference>
<dbReference type="GO" id="GO:0070419">
    <property type="term" value="C:nonhomologous end joining complex"/>
    <property type="evidence" value="ECO:0007669"/>
    <property type="project" value="TreeGrafter"/>
</dbReference>
<dbReference type="GeneTree" id="ENSGT00940000174976"/>
<dbReference type="PANTHER" id="PTHR28586:SF1">
    <property type="entry name" value="PROTEIN PAXX"/>
    <property type="match status" value="1"/>
</dbReference>
<accession>A0A096M4N7</accession>
<dbReference type="Pfam" id="PF15384">
    <property type="entry name" value="PAXX"/>
    <property type="match status" value="1"/>
</dbReference>
<reference evidence="2" key="2">
    <citation type="submission" date="2025-08" db="UniProtKB">
        <authorList>
            <consortium name="Ensembl"/>
        </authorList>
    </citation>
    <scope>IDENTIFICATION</scope>
</reference>
<name>A0A096M4N7_POEFO</name>
<organism evidence="2 3">
    <name type="scientific">Poecilia formosa</name>
    <name type="common">Amazon molly</name>
    <name type="synonym">Limia formosa</name>
    <dbReference type="NCBI Taxonomy" id="48698"/>
    <lineage>
        <taxon>Eukaryota</taxon>
        <taxon>Metazoa</taxon>
        <taxon>Chordata</taxon>
        <taxon>Craniata</taxon>
        <taxon>Vertebrata</taxon>
        <taxon>Euteleostomi</taxon>
        <taxon>Actinopterygii</taxon>
        <taxon>Neopterygii</taxon>
        <taxon>Teleostei</taxon>
        <taxon>Neoteleostei</taxon>
        <taxon>Acanthomorphata</taxon>
        <taxon>Ovalentaria</taxon>
        <taxon>Atherinomorphae</taxon>
        <taxon>Cyprinodontiformes</taxon>
        <taxon>Poeciliidae</taxon>
        <taxon>Poeciliinae</taxon>
        <taxon>Poecilia</taxon>
    </lineage>
</organism>
<evidence type="ECO:0000256" key="1">
    <source>
        <dbReference type="SAM" id="MobiDB-lite"/>
    </source>
</evidence>
<sequence length="207" mass="22899">IILFRTHYNCCSAELRRIMERHRNWFCTVVDMKSQDRYVCFTLRSSDQLWINVTDAAAVWSADCSEDVLKPQSTDLSLQDVEPHGDVRVVVQHTRAVLHVGSGSRPAAFSVTLTRMEAPQATEALKELLFTMADTLTQLDSLVSGGSSAVSPLKSLQRCPADLKPRQQQQQNGAATKRRLPGASLINPGTKKKVQATGVAFDDEDEV</sequence>
<feature type="region of interest" description="Disordered" evidence="1">
    <location>
        <begin position="162"/>
        <end position="207"/>
    </location>
</feature>
<dbReference type="GO" id="GO:0035861">
    <property type="term" value="C:site of double-strand break"/>
    <property type="evidence" value="ECO:0007669"/>
    <property type="project" value="TreeGrafter"/>
</dbReference>
<dbReference type="OMA" id="ANVWSVE"/>
<dbReference type="GO" id="GO:0060090">
    <property type="term" value="F:molecular adaptor activity"/>
    <property type="evidence" value="ECO:0007669"/>
    <property type="project" value="TreeGrafter"/>
</dbReference>
<dbReference type="Ensembl" id="ENSPFOT00000028967.1">
    <property type="protein sequence ID" value="ENSPFOP00000026378.1"/>
    <property type="gene ID" value="ENSPFOG00000000282.2"/>
</dbReference>
<dbReference type="AlphaFoldDB" id="A0A096M4N7"/>
<proteinExistence type="predicted"/>
<keyword evidence="3" id="KW-1185">Reference proteome</keyword>
<dbReference type="Proteomes" id="UP000028760">
    <property type="component" value="Unassembled WGS sequence"/>
</dbReference>
<reference evidence="3" key="1">
    <citation type="submission" date="2013-10" db="EMBL/GenBank/DDBJ databases">
        <authorList>
            <person name="Schartl M."/>
            <person name="Warren W."/>
        </authorList>
    </citation>
    <scope>NUCLEOTIDE SEQUENCE [LARGE SCALE GENOMIC DNA]</scope>
    <source>
        <strain evidence="3">female</strain>
    </source>
</reference>